<dbReference type="PANTHER" id="PTHR43531:SF11">
    <property type="entry name" value="METHYL-ACCEPTING CHEMOTAXIS PROTEIN 3"/>
    <property type="match status" value="1"/>
</dbReference>
<sequence>MVVSNQAEILEDEDTDVFLFEDEDNDDDALLFAEDLEQDEVLAHPAADPDVDPEDAHSVIQDDAEPLRSVADAASELDERTRLLELSAIQDKSLRFLMGEIEGTSQDVEDTSASLTQRFSEMAVSARDLSQVVQSLSDDVMYVQVNDDRISTQSLAEGLMAGLEDFFKKVIFLSSRGVKMSYTLDDMFKVLEKMQQSIGEIERINKQTNLLALNAKIEAARAGDAGKGFEVVADEVRVLANSVNELSNDLKSQTTQVTEGLEGGYAIIRDIATVDLSDENIETHARLKLMTSGFIAQGKAVTEALDRSTEASQLIERQISSSIVELQFQDRVKQRLEGVNDAIIRMQQLVQEAGPDADAAPEALSPDFRQAVAREIAAVFKLGELRDAYAVQFGLQAEHEGSTSSANASSADDDDIELF</sequence>
<dbReference type="RefSeq" id="WP_206942366.1">
    <property type="nucleotide sequence ID" value="NZ_JAFLNF010000006.1"/>
</dbReference>
<dbReference type="SMART" id="SM00283">
    <property type="entry name" value="MA"/>
    <property type="match status" value="1"/>
</dbReference>
<dbReference type="Pfam" id="PF00015">
    <property type="entry name" value="MCPsignal"/>
    <property type="match status" value="1"/>
</dbReference>
<evidence type="ECO:0000256" key="3">
    <source>
        <dbReference type="PROSITE-ProRule" id="PRU00284"/>
    </source>
</evidence>
<keyword evidence="7" id="KW-1185">Reference proteome</keyword>
<feature type="region of interest" description="Disordered" evidence="4">
    <location>
        <begin position="400"/>
        <end position="419"/>
    </location>
</feature>
<accession>A0A939EQ48</accession>
<gene>
    <name evidence="6" type="ORF">J0X15_15020</name>
</gene>
<keyword evidence="3" id="KW-0807">Transducer</keyword>
<dbReference type="PROSITE" id="PS50111">
    <property type="entry name" value="CHEMOTAXIS_TRANSDUC_2"/>
    <property type="match status" value="1"/>
</dbReference>
<evidence type="ECO:0000256" key="2">
    <source>
        <dbReference type="ARBA" id="ARBA00029447"/>
    </source>
</evidence>
<dbReference type="GO" id="GO:0005886">
    <property type="term" value="C:plasma membrane"/>
    <property type="evidence" value="ECO:0007669"/>
    <property type="project" value="TreeGrafter"/>
</dbReference>
<comment type="caution">
    <text evidence="6">The sequence shown here is derived from an EMBL/GenBank/DDBJ whole genome shotgun (WGS) entry which is preliminary data.</text>
</comment>
<reference evidence="6" key="1">
    <citation type="submission" date="2021-03" db="EMBL/GenBank/DDBJ databases">
        <title>Roseibium sp. CAU 1637 isolated from Incheon.</title>
        <authorList>
            <person name="Kim W."/>
        </authorList>
    </citation>
    <scope>NUCLEOTIDE SEQUENCE</scope>
    <source>
        <strain evidence="6">CAU 1637</strain>
    </source>
</reference>
<organism evidence="6 7">
    <name type="scientific">Roseibium limicola</name>
    <dbReference type="NCBI Taxonomy" id="2816037"/>
    <lineage>
        <taxon>Bacteria</taxon>
        <taxon>Pseudomonadati</taxon>
        <taxon>Pseudomonadota</taxon>
        <taxon>Alphaproteobacteria</taxon>
        <taxon>Hyphomicrobiales</taxon>
        <taxon>Stappiaceae</taxon>
        <taxon>Roseibium</taxon>
    </lineage>
</organism>
<dbReference type="GO" id="GO:0007165">
    <property type="term" value="P:signal transduction"/>
    <property type="evidence" value="ECO:0007669"/>
    <property type="project" value="UniProtKB-KW"/>
</dbReference>
<proteinExistence type="inferred from homology"/>
<protein>
    <recommendedName>
        <fullName evidence="5">Methyl-accepting transducer domain-containing protein</fullName>
    </recommendedName>
</protein>
<dbReference type="InterPro" id="IPR051310">
    <property type="entry name" value="MCP_chemotaxis"/>
</dbReference>
<dbReference type="AlphaFoldDB" id="A0A939EQ48"/>
<dbReference type="SUPFAM" id="SSF58104">
    <property type="entry name" value="Methyl-accepting chemotaxis protein (MCP) signaling domain"/>
    <property type="match status" value="1"/>
</dbReference>
<dbReference type="PANTHER" id="PTHR43531">
    <property type="entry name" value="PROTEIN ICFG"/>
    <property type="match status" value="1"/>
</dbReference>
<dbReference type="GO" id="GO:0004888">
    <property type="term" value="F:transmembrane signaling receptor activity"/>
    <property type="evidence" value="ECO:0007669"/>
    <property type="project" value="TreeGrafter"/>
</dbReference>
<evidence type="ECO:0000259" key="5">
    <source>
        <dbReference type="PROSITE" id="PS50111"/>
    </source>
</evidence>
<dbReference type="Gene3D" id="1.10.287.950">
    <property type="entry name" value="Methyl-accepting chemotaxis protein"/>
    <property type="match status" value="1"/>
</dbReference>
<evidence type="ECO:0000313" key="7">
    <source>
        <dbReference type="Proteomes" id="UP000664779"/>
    </source>
</evidence>
<dbReference type="InterPro" id="IPR004089">
    <property type="entry name" value="MCPsignal_dom"/>
</dbReference>
<evidence type="ECO:0000256" key="1">
    <source>
        <dbReference type="ARBA" id="ARBA00022500"/>
    </source>
</evidence>
<name>A0A939EQ48_9HYPH</name>
<dbReference type="GO" id="GO:0006935">
    <property type="term" value="P:chemotaxis"/>
    <property type="evidence" value="ECO:0007669"/>
    <property type="project" value="UniProtKB-KW"/>
</dbReference>
<feature type="domain" description="Methyl-accepting transducer" evidence="5">
    <location>
        <begin position="97"/>
        <end position="327"/>
    </location>
</feature>
<dbReference type="Proteomes" id="UP000664779">
    <property type="component" value="Unassembled WGS sequence"/>
</dbReference>
<keyword evidence="1" id="KW-0145">Chemotaxis</keyword>
<evidence type="ECO:0000313" key="6">
    <source>
        <dbReference type="EMBL" id="MBO0346542.1"/>
    </source>
</evidence>
<dbReference type="EMBL" id="JAFLNF010000006">
    <property type="protein sequence ID" value="MBO0346542.1"/>
    <property type="molecule type" value="Genomic_DNA"/>
</dbReference>
<comment type="similarity">
    <text evidence="2">Belongs to the methyl-accepting chemotaxis (MCP) protein family.</text>
</comment>
<evidence type="ECO:0000256" key="4">
    <source>
        <dbReference type="SAM" id="MobiDB-lite"/>
    </source>
</evidence>